<dbReference type="InterPro" id="IPR024572">
    <property type="entry name" value="RcnB"/>
</dbReference>
<protein>
    <submittedName>
        <fullName evidence="3">RcnB family protein</fullName>
    </submittedName>
</protein>
<proteinExistence type="predicted"/>
<evidence type="ECO:0000256" key="1">
    <source>
        <dbReference type="SAM" id="MobiDB-lite"/>
    </source>
</evidence>
<evidence type="ECO:0000313" key="4">
    <source>
        <dbReference type="Proteomes" id="UP001597237"/>
    </source>
</evidence>
<keyword evidence="4" id="KW-1185">Reference proteome</keyword>
<comment type="caution">
    <text evidence="3">The sequence shown here is derived from an EMBL/GenBank/DDBJ whole genome shotgun (WGS) entry which is preliminary data.</text>
</comment>
<sequence length="138" mass="16116">MTLAALVAAGPLMVAAGEALADPKPDRGNGRGRIERESRQYERRYERDERRYQRQEPRTERRLPPPRNLRGEPPRRYEAPPGWRRGAYLPPAYRGERIYAFDRHRLRPPPSGYAWYRVGDDFLLTQMVSGLVVEVVRD</sequence>
<feature type="signal peptide" evidence="2">
    <location>
        <begin position="1"/>
        <end position="21"/>
    </location>
</feature>
<dbReference type="RefSeq" id="WP_377280835.1">
    <property type="nucleotide sequence ID" value="NZ_JBHRSI010000002.1"/>
</dbReference>
<organism evidence="3 4">
    <name type="scientific">Phenylobacterium terrae</name>
    <dbReference type="NCBI Taxonomy" id="2665495"/>
    <lineage>
        <taxon>Bacteria</taxon>
        <taxon>Pseudomonadati</taxon>
        <taxon>Pseudomonadota</taxon>
        <taxon>Alphaproteobacteria</taxon>
        <taxon>Caulobacterales</taxon>
        <taxon>Caulobacteraceae</taxon>
        <taxon>Phenylobacterium</taxon>
    </lineage>
</organism>
<name>A0ABW4N3W0_9CAUL</name>
<gene>
    <name evidence="3" type="ORF">ACFSC0_14930</name>
</gene>
<dbReference type="EMBL" id="JBHUEY010000006">
    <property type="protein sequence ID" value="MFD1784696.1"/>
    <property type="molecule type" value="Genomic_DNA"/>
</dbReference>
<keyword evidence="2" id="KW-0732">Signal</keyword>
<accession>A0ABW4N3W0</accession>
<feature type="compositionally biased region" description="Basic and acidic residues" evidence="1">
    <location>
        <begin position="21"/>
        <end position="78"/>
    </location>
</feature>
<dbReference type="Proteomes" id="UP001597237">
    <property type="component" value="Unassembled WGS sequence"/>
</dbReference>
<evidence type="ECO:0000313" key="3">
    <source>
        <dbReference type="EMBL" id="MFD1784696.1"/>
    </source>
</evidence>
<dbReference type="Gene3D" id="3.10.450.160">
    <property type="entry name" value="inner membrane protein cigr"/>
    <property type="match status" value="1"/>
</dbReference>
<evidence type="ECO:0000256" key="2">
    <source>
        <dbReference type="SAM" id="SignalP"/>
    </source>
</evidence>
<dbReference type="Pfam" id="PF11776">
    <property type="entry name" value="RcnB"/>
    <property type="match status" value="1"/>
</dbReference>
<feature type="chain" id="PRO_5046047455" evidence="2">
    <location>
        <begin position="22"/>
        <end position="138"/>
    </location>
</feature>
<feature type="region of interest" description="Disordered" evidence="1">
    <location>
        <begin position="18"/>
        <end position="81"/>
    </location>
</feature>
<reference evidence="4" key="1">
    <citation type="journal article" date="2019" name="Int. J. Syst. Evol. Microbiol.">
        <title>The Global Catalogue of Microorganisms (GCM) 10K type strain sequencing project: providing services to taxonomists for standard genome sequencing and annotation.</title>
        <authorList>
            <consortium name="The Broad Institute Genomics Platform"/>
            <consortium name="The Broad Institute Genome Sequencing Center for Infectious Disease"/>
            <person name="Wu L."/>
            <person name="Ma J."/>
        </authorList>
    </citation>
    <scope>NUCLEOTIDE SEQUENCE [LARGE SCALE GENOMIC DNA]</scope>
    <source>
        <strain evidence="4">DFY28</strain>
    </source>
</reference>